<dbReference type="CDD" id="cd00371">
    <property type="entry name" value="HMA"/>
    <property type="match status" value="1"/>
</dbReference>
<dbReference type="InterPro" id="IPR036163">
    <property type="entry name" value="HMA_dom_sf"/>
</dbReference>
<keyword evidence="3" id="KW-1185">Reference proteome</keyword>
<dbReference type="EMBL" id="JACDUR010000001">
    <property type="protein sequence ID" value="MBA2889043.1"/>
    <property type="molecule type" value="Genomic_DNA"/>
</dbReference>
<dbReference type="Gene3D" id="3.30.70.100">
    <property type="match status" value="1"/>
</dbReference>
<organism evidence="2 3">
    <name type="scientific">Nonomuraea soli</name>
    <dbReference type="NCBI Taxonomy" id="1032476"/>
    <lineage>
        <taxon>Bacteria</taxon>
        <taxon>Bacillati</taxon>
        <taxon>Actinomycetota</taxon>
        <taxon>Actinomycetes</taxon>
        <taxon>Streptosporangiales</taxon>
        <taxon>Streptosporangiaceae</taxon>
        <taxon>Nonomuraea</taxon>
    </lineage>
</organism>
<evidence type="ECO:0000313" key="2">
    <source>
        <dbReference type="EMBL" id="MBA2889043.1"/>
    </source>
</evidence>
<dbReference type="PROSITE" id="PS50846">
    <property type="entry name" value="HMA_2"/>
    <property type="match status" value="1"/>
</dbReference>
<reference evidence="2 3" key="1">
    <citation type="submission" date="2020-07" db="EMBL/GenBank/DDBJ databases">
        <title>Genomic Encyclopedia of Type Strains, Phase IV (KMG-IV): sequencing the most valuable type-strain genomes for metagenomic binning, comparative biology and taxonomic classification.</title>
        <authorList>
            <person name="Goeker M."/>
        </authorList>
    </citation>
    <scope>NUCLEOTIDE SEQUENCE [LARGE SCALE GENOMIC DNA]</scope>
    <source>
        <strain evidence="2 3">DSM 45533</strain>
    </source>
</reference>
<feature type="domain" description="HMA" evidence="1">
    <location>
        <begin position="7"/>
        <end position="75"/>
    </location>
</feature>
<accession>A0A7W0HMS1</accession>
<protein>
    <submittedName>
        <fullName evidence="2">Copper chaperone CopZ</fullName>
    </submittedName>
</protein>
<dbReference type="Proteomes" id="UP000530928">
    <property type="component" value="Unassembled WGS sequence"/>
</dbReference>
<dbReference type="RefSeq" id="WP_181607829.1">
    <property type="nucleotide sequence ID" value="NZ_BAABAM010000001.1"/>
</dbReference>
<evidence type="ECO:0000313" key="3">
    <source>
        <dbReference type="Proteomes" id="UP000530928"/>
    </source>
</evidence>
<comment type="caution">
    <text evidence="2">The sequence shown here is derived from an EMBL/GenBank/DDBJ whole genome shotgun (WGS) entry which is preliminary data.</text>
</comment>
<name>A0A7W0HMS1_9ACTN</name>
<dbReference type="InterPro" id="IPR006121">
    <property type="entry name" value="HMA_dom"/>
</dbReference>
<sequence>MITLAHSLVTYHVSGLEPDSCPHCVSAMKAALAQLPGVVGVDVNQMTGKVSLLTEGMVEESFVVAAIEDSGCVVDRVPRWHT</sequence>
<dbReference type="AlphaFoldDB" id="A0A7W0HMS1"/>
<evidence type="ECO:0000259" key="1">
    <source>
        <dbReference type="PROSITE" id="PS50846"/>
    </source>
</evidence>
<proteinExistence type="predicted"/>
<dbReference type="SUPFAM" id="SSF55008">
    <property type="entry name" value="HMA, heavy metal-associated domain"/>
    <property type="match status" value="1"/>
</dbReference>
<dbReference type="GO" id="GO:0046872">
    <property type="term" value="F:metal ion binding"/>
    <property type="evidence" value="ECO:0007669"/>
    <property type="project" value="InterPro"/>
</dbReference>
<gene>
    <name evidence="2" type="ORF">HNR30_000378</name>
</gene>